<evidence type="ECO:0000259" key="1">
    <source>
        <dbReference type="Pfam" id="PF13358"/>
    </source>
</evidence>
<dbReference type="PANTHER" id="PTHR23022">
    <property type="entry name" value="TRANSPOSABLE ELEMENT-RELATED"/>
    <property type="match status" value="1"/>
</dbReference>
<accession>F0WV13</accession>
<proteinExistence type="predicted"/>
<organism evidence="2">
    <name type="scientific">Albugo laibachii Nc14</name>
    <dbReference type="NCBI Taxonomy" id="890382"/>
    <lineage>
        <taxon>Eukaryota</taxon>
        <taxon>Sar</taxon>
        <taxon>Stramenopiles</taxon>
        <taxon>Oomycota</taxon>
        <taxon>Peronosporomycetes</taxon>
        <taxon>Albuginales</taxon>
        <taxon>Albuginaceae</taxon>
        <taxon>Albugo</taxon>
    </lineage>
</organism>
<dbReference type="GO" id="GO:0003676">
    <property type="term" value="F:nucleic acid binding"/>
    <property type="evidence" value="ECO:0007669"/>
    <property type="project" value="InterPro"/>
</dbReference>
<evidence type="ECO:0000313" key="2">
    <source>
        <dbReference type="EMBL" id="CCA25249.1"/>
    </source>
</evidence>
<sequence length="509" mass="58464">MTDSDDLQALFPVSFNSDWRCKFQVFTGGTYDSGLAPCCHLTLHLTLPQISRHKYHSLGIRSCHPEIPQYKIQSTTLIYEHQRIFGYFFQITFSFAEIAPDYSESQDLSIAPLFASQFNLVLKIGPEYYFRRYDTIYKHKFGFAEILRKFAPQALPRVVNAFYIQPNNQWIGELLANSPTMARALLLSDKEQETIRALSLRGFSIRAIAEKVKHSVGTVHKVVKAPASFQPTKPLGSVSKVTARERRQIIRCVSLHRLSAKKVKEKLKLMHSVRTIQHVIKSVSLLKYKKRGAAPAFTKRHREAKAKWAEVMGLKDDDAWCQVTFSDEKKWNLDGPDGMRYEWVDTRRPRELNVRRHTGGGGVMIWGAFRTDTKSELKFVDGNQDSIKYVSTLRTHLQPFIDTKNHIFQQDNAAIHKSRYTMNWIRDQGINVMEWPALSPDLNPIEKLWGITTQQVYAGGKQYNTKDELKKAVLEAWAAISPTTLTDLASSMRKCCIRILVRRGAYILY</sequence>
<dbReference type="InterPro" id="IPR036388">
    <property type="entry name" value="WH-like_DNA-bd_sf"/>
</dbReference>
<dbReference type="Gene3D" id="1.10.10.10">
    <property type="entry name" value="Winged helix-like DNA-binding domain superfamily/Winged helix DNA-binding domain"/>
    <property type="match status" value="1"/>
</dbReference>
<name>F0WV13_9STRA</name>
<reference evidence="2" key="1">
    <citation type="journal article" date="2011" name="PLoS Biol.">
        <title>Gene gain and loss during evolution of obligate parasitism in the white rust pathogen of Arabidopsis thaliana.</title>
        <authorList>
            <person name="Kemen E."/>
            <person name="Gardiner A."/>
            <person name="Schultz-Larsen T."/>
            <person name="Kemen A.C."/>
            <person name="Balmuth A.L."/>
            <person name="Robert-Seilaniantz A."/>
            <person name="Bailey K."/>
            <person name="Holub E."/>
            <person name="Studholme D.J."/>
            <person name="Maclean D."/>
            <person name="Jones J.D."/>
        </authorList>
    </citation>
    <scope>NUCLEOTIDE SEQUENCE</scope>
</reference>
<gene>
    <name evidence="2" type="primary">AlNc14C284G10158</name>
    <name evidence="2" type="ORF">ALNC14_113930</name>
</gene>
<reference evidence="2" key="2">
    <citation type="submission" date="2011-02" db="EMBL/GenBank/DDBJ databases">
        <authorList>
            <person name="MacLean D."/>
        </authorList>
    </citation>
    <scope>NUCLEOTIDE SEQUENCE</scope>
</reference>
<dbReference type="Gene3D" id="3.30.420.10">
    <property type="entry name" value="Ribonuclease H-like superfamily/Ribonuclease H"/>
    <property type="match status" value="1"/>
</dbReference>
<dbReference type="HOGENOM" id="CLU_535779_0_0_1"/>
<dbReference type="InterPro" id="IPR036397">
    <property type="entry name" value="RNaseH_sf"/>
</dbReference>
<feature type="domain" description="Tc1-like transposase DDE" evidence="1">
    <location>
        <begin position="323"/>
        <end position="470"/>
    </location>
</feature>
<protein>
    <submittedName>
        <fullName evidence="2">Transposable element Tc3 transposase putative</fullName>
    </submittedName>
</protein>
<dbReference type="InterPro" id="IPR038717">
    <property type="entry name" value="Tc1-like_DDE_dom"/>
</dbReference>
<dbReference type="Gene3D" id="1.10.10.60">
    <property type="entry name" value="Homeodomain-like"/>
    <property type="match status" value="1"/>
</dbReference>
<dbReference type="InterPro" id="IPR052338">
    <property type="entry name" value="Transposase_5"/>
</dbReference>
<dbReference type="Pfam" id="PF13358">
    <property type="entry name" value="DDE_3"/>
    <property type="match status" value="1"/>
</dbReference>
<dbReference type="EMBL" id="FR824329">
    <property type="protein sequence ID" value="CCA25249.1"/>
    <property type="molecule type" value="Genomic_DNA"/>
</dbReference>
<dbReference type="AlphaFoldDB" id="F0WV13"/>
<dbReference type="PANTHER" id="PTHR23022:SF129">
    <property type="entry name" value="TRANSPOSABLE ELEMENT TC3 TRANSPOSASE"/>
    <property type="match status" value="1"/>
</dbReference>